<accession>A0AAV6W9N5</accession>
<evidence type="ECO:0000313" key="2">
    <source>
        <dbReference type="Proteomes" id="UP000826271"/>
    </source>
</evidence>
<comment type="caution">
    <text evidence="1">The sequence shown here is derived from an EMBL/GenBank/DDBJ whole genome shotgun (WGS) entry which is preliminary data.</text>
</comment>
<keyword evidence="2" id="KW-1185">Reference proteome</keyword>
<protein>
    <submittedName>
        <fullName evidence="1">Uncharacterized protein</fullName>
    </submittedName>
</protein>
<proteinExistence type="predicted"/>
<organism evidence="1 2">
    <name type="scientific">Buddleja alternifolia</name>
    <dbReference type="NCBI Taxonomy" id="168488"/>
    <lineage>
        <taxon>Eukaryota</taxon>
        <taxon>Viridiplantae</taxon>
        <taxon>Streptophyta</taxon>
        <taxon>Embryophyta</taxon>
        <taxon>Tracheophyta</taxon>
        <taxon>Spermatophyta</taxon>
        <taxon>Magnoliopsida</taxon>
        <taxon>eudicotyledons</taxon>
        <taxon>Gunneridae</taxon>
        <taxon>Pentapetalae</taxon>
        <taxon>asterids</taxon>
        <taxon>lamiids</taxon>
        <taxon>Lamiales</taxon>
        <taxon>Scrophulariaceae</taxon>
        <taxon>Buddlejeae</taxon>
        <taxon>Buddleja</taxon>
    </lineage>
</organism>
<reference evidence="1" key="1">
    <citation type="submission" date="2019-10" db="EMBL/GenBank/DDBJ databases">
        <authorList>
            <person name="Zhang R."/>
            <person name="Pan Y."/>
            <person name="Wang J."/>
            <person name="Ma R."/>
            <person name="Yu S."/>
        </authorList>
    </citation>
    <scope>NUCLEOTIDE SEQUENCE</scope>
    <source>
        <strain evidence="1">LA-IB0</strain>
        <tissue evidence="1">Leaf</tissue>
    </source>
</reference>
<dbReference type="Proteomes" id="UP000826271">
    <property type="component" value="Unassembled WGS sequence"/>
</dbReference>
<sequence length="112" mass="11666">MPPYTTNWAGATYATLYHQLGCSSPIGGMRWHKLPLIPKVRGSTPPGNTLQARIACLKVGVRGLQALLGVGRVQRPAATWAPWVGSPGLAGLVGLVGGPLPNNTLESKIVGC</sequence>
<dbReference type="AlphaFoldDB" id="A0AAV6W9N5"/>
<gene>
    <name evidence="1" type="ORF">BUALT_Bualt18G0084400</name>
</gene>
<dbReference type="EMBL" id="WHWC01000018">
    <property type="protein sequence ID" value="KAG8365247.1"/>
    <property type="molecule type" value="Genomic_DNA"/>
</dbReference>
<name>A0AAV6W9N5_9LAMI</name>
<evidence type="ECO:0000313" key="1">
    <source>
        <dbReference type="EMBL" id="KAG8365247.1"/>
    </source>
</evidence>